<feature type="compositionally biased region" description="Basic and acidic residues" evidence="2">
    <location>
        <begin position="17"/>
        <end position="26"/>
    </location>
</feature>
<feature type="region of interest" description="Disordered" evidence="2">
    <location>
        <begin position="238"/>
        <end position="258"/>
    </location>
</feature>
<dbReference type="RefSeq" id="XP_037145702.1">
    <property type="nucleotide sequence ID" value="XM_037289807.1"/>
</dbReference>
<dbReference type="Proteomes" id="UP000509704">
    <property type="component" value="Chromosome 6"/>
</dbReference>
<reference evidence="3 4" key="1">
    <citation type="submission" date="2020-07" db="EMBL/GenBank/DDBJ databases">
        <title>The yeast mating-type switching endonuclease HO is a domesticated member of an unorthodox homing genetic element family.</title>
        <authorList>
            <person name="Coughlan A.Y."/>
            <person name="Lombardi L."/>
            <person name="Braun-Galleani S."/>
            <person name="Martos A.R."/>
            <person name="Galeote V."/>
            <person name="Bigey F."/>
            <person name="Dequin S."/>
            <person name="Byrne K.P."/>
            <person name="Wolfe K.H."/>
        </authorList>
    </citation>
    <scope>NUCLEOTIDE SEQUENCE [LARGE SCALE GENOMIC DNA]</scope>
    <source>
        <strain evidence="3 4">NRRL Y-6702</strain>
    </source>
</reference>
<feature type="compositionally biased region" description="Basic and acidic residues" evidence="2">
    <location>
        <begin position="593"/>
        <end position="602"/>
    </location>
</feature>
<evidence type="ECO:0000256" key="1">
    <source>
        <dbReference type="SAM" id="Coils"/>
    </source>
</evidence>
<protein>
    <submittedName>
        <fullName evidence="3">Uncharacterized protein</fullName>
    </submittedName>
</protein>
<keyword evidence="1" id="KW-0175">Coiled coil</keyword>
<feature type="region of interest" description="Disordered" evidence="2">
    <location>
        <begin position="1"/>
        <end position="26"/>
    </location>
</feature>
<evidence type="ECO:0000313" key="3">
    <source>
        <dbReference type="EMBL" id="QLG73977.1"/>
    </source>
</evidence>
<proteinExistence type="predicted"/>
<dbReference type="EMBL" id="CP058609">
    <property type="protein sequence ID" value="QLG73977.1"/>
    <property type="molecule type" value="Genomic_DNA"/>
</dbReference>
<gene>
    <name evidence="3" type="ORF">HG535_0F04890</name>
</gene>
<feature type="compositionally biased region" description="Polar residues" evidence="2">
    <location>
        <begin position="106"/>
        <end position="123"/>
    </location>
</feature>
<feature type="compositionally biased region" description="Basic and acidic residues" evidence="2">
    <location>
        <begin position="249"/>
        <end position="258"/>
    </location>
</feature>
<dbReference type="AlphaFoldDB" id="A0A7H9B5Z2"/>
<feature type="region of interest" description="Disordered" evidence="2">
    <location>
        <begin position="433"/>
        <end position="452"/>
    </location>
</feature>
<feature type="region of interest" description="Disordered" evidence="2">
    <location>
        <begin position="578"/>
        <end position="602"/>
    </location>
</feature>
<keyword evidence="4" id="KW-1185">Reference proteome</keyword>
<organism evidence="3 4">
    <name type="scientific">Zygotorulaspora mrakii</name>
    <name type="common">Zygosaccharomyces mrakii</name>
    <dbReference type="NCBI Taxonomy" id="42260"/>
    <lineage>
        <taxon>Eukaryota</taxon>
        <taxon>Fungi</taxon>
        <taxon>Dikarya</taxon>
        <taxon>Ascomycota</taxon>
        <taxon>Saccharomycotina</taxon>
        <taxon>Saccharomycetes</taxon>
        <taxon>Saccharomycetales</taxon>
        <taxon>Saccharomycetaceae</taxon>
        <taxon>Zygotorulaspora</taxon>
    </lineage>
</organism>
<sequence>MNGNKRELSNDSNIVDRAFDISKPRQDSKKNAFHYIHPSQRPQKAWLTSKANRSSHLKENLSFNPLRSLLRSSPGNFSVITASERNMQKNENPIDKNAARDHMNINKNSSSMRNSSINDTAVSDHQGPRPISVDDCSVNSTCKVSVDANGGYDMLEPPIRPGRSIKDDTPVQTLEPQDSMKKMIEDIMRYEIRIASLYGRMAKMQKENDILRDDFKMVSERNIDLTLSLRKKLNSRSKEAFYDSAEEQSTSREDRKRKVADVVEDRDNPNGIQHFKRQNTHSTQVTDKAELSKMLEKLQRSIIKRLEEYRGVQKKLEKRFEQLEESEKHQLDSLREESPLIKHLRSNLLRVHNELKVVREFGNVRAANLKAALDLQKNNVVVLNRKLEANHVHMDKSSKSLREASKYIKSYQMAFNEQRKQILDLSDKASQINSTSAPKAIEKEQLSKSDNTTDMESLTKVIEIQREDISILNEELHQEKLKNKSLLRTLEGHNTGQQNGAIRANDHQREGLTKSYIEVLEQQAQDKENYHKRIQHIHKTYRAILHQKDVEHRNHLNSISLSFRENNEPKSLSTNVITEKKSDPNSGLVITFNDHKRAGDKT</sequence>
<name>A0A7H9B5Z2_ZYGMR</name>
<dbReference type="OrthoDB" id="4070718at2759"/>
<evidence type="ECO:0000313" key="4">
    <source>
        <dbReference type="Proteomes" id="UP000509704"/>
    </source>
</evidence>
<accession>A0A7H9B5Z2</accession>
<feature type="coiled-coil region" evidence="1">
    <location>
        <begin position="455"/>
        <end position="482"/>
    </location>
</feature>
<evidence type="ECO:0000256" key="2">
    <source>
        <dbReference type="SAM" id="MobiDB-lite"/>
    </source>
</evidence>
<dbReference type="GeneID" id="59237735"/>
<dbReference type="KEGG" id="zmk:HG535_0F04890"/>
<feature type="coiled-coil region" evidence="1">
    <location>
        <begin position="306"/>
        <end position="337"/>
    </location>
</feature>
<feature type="region of interest" description="Disordered" evidence="2">
    <location>
        <begin position="106"/>
        <end position="134"/>
    </location>
</feature>